<dbReference type="InterPro" id="IPR033948">
    <property type="entry name" value="ETF_beta_N"/>
</dbReference>
<evidence type="ECO:0000313" key="4">
    <source>
        <dbReference type="EMBL" id="MTU03170.1"/>
    </source>
</evidence>
<gene>
    <name evidence="3" type="ORF">GMD11_01985</name>
    <name evidence="4" type="ORF">GMD18_01980</name>
</gene>
<dbReference type="Gene3D" id="3.40.50.620">
    <property type="entry name" value="HUPs"/>
    <property type="match status" value="1"/>
</dbReference>
<evidence type="ECO:0000259" key="2">
    <source>
        <dbReference type="SMART" id="SM00893"/>
    </source>
</evidence>
<name>A0A7X2XE31_9FIRM</name>
<dbReference type="InterPro" id="IPR014729">
    <property type="entry name" value="Rossmann-like_a/b/a_fold"/>
</dbReference>
<accession>A0A7X2XE31</accession>
<dbReference type="EMBL" id="WNBM01000001">
    <property type="protein sequence ID" value="MTT75039.1"/>
    <property type="molecule type" value="Genomic_DNA"/>
</dbReference>
<evidence type="ECO:0000256" key="1">
    <source>
        <dbReference type="ARBA" id="ARBA00042002"/>
    </source>
</evidence>
<dbReference type="Proteomes" id="UP000443070">
    <property type="component" value="Unassembled WGS sequence"/>
</dbReference>
<dbReference type="SUPFAM" id="SSF52402">
    <property type="entry name" value="Adenine nucleotide alpha hydrolases-like"/>
    <property type="match status" value="1"/>
</dbReference>
<keyword evidence="5" id="KW-1185">Reference proteome</keyword>
<dbReference type="SMART" id="SM00893">
    <property type="entry name" value="ETF"/>
    <property type="match status" value="1"/>
</dbReference>
<dbReference type="PIRSF" id="PIRSF000090">
    <property type="entry name" value="Beta-ETF"/>
    <property type="match status" value="1"/>
</dbReference>
<dbReference type="InterPro" id="IPR012255">
    <property type="entry name" value="ETF_b"/>
</dbReference>
<sequence>MNIVVCIKQVPDTAEVKINPETNTLIRDGVENIMNPFDRQALETALILKDTSGAKVTVVSMGPPQATDILKEAIAMGADDAVLISDRALAGSDTLATSVALAAAVRKVGECDLVLCGKQAIDGDTAQVGPEMAEHLGIPQVTGALKVVLGADGRLLVDRENESSSQTLAVTLPAVVTVTKSEKEPRFASIKGKMKARKAEIPVMGAVELEIDPKVIGLSGSPTKVLKIFTPSVPQIESEIINEEDTDKAVDMLIEKLVQAKIITH</sequence>
<evidence type="ECO:0000313" key="6">
    <source>
        <dbReference type="Proteomes" id="UP000484547"/>
    </source>
</evidence>
<feature type="domain" description="Electron transfer flavoprotein alpha/beta-subunit N-terminal" evidence="2">
    <location>
        <begin position="22"/>
        <end position="213"/>
    </location>
</feature>
<proteinExistence type="predicted"/>
<dbReference type="GO" id="GO:0009055">
    <property type="term" value="F:electron transfer activity"/>
    <property type="evidence" value="ECO:0007669"/>
    <property type="project" value="InterPro"/>
</dbReference>
<reference evidence="5 6" key="1">
    <citation type="journal article" date="2019" name="Nat. Med.">
        <title>A library of human gut bacterial isolates paired with longitudinal multiomics data enables mechanistic microbiome research.</title>
        <authorList>
            <person name="Poyet M."/>
            <person name="Groussin M."/>
            <person name="Gibbons S.M."/>
            <person name="Avila-Pacheco J."/>
            <person name="Jiang X."/>
            <person name="Kearney S.M."/>
            <person name="Perrotta A.R."/>
            <person name="Berdy B."/>
            <person name="Zhao S."/>
            <person name="Lieberman T.D."/>
            <person name="Swanson P.K."/>
            <person name="Smith M."/>
            <person name="Roesemann S."/>
            <person name="Alexander J.E."/>
            <person name="Rich S.A."/>
            <person name="Livny J."/>
            <person name="Vlamakis H."/>
            <person name="Clish C."/>
            <person name="Bullock K."/>
            <person name="Deik A."/>
            <person name="Scott J."/>
            <person name="Pierce K.A."/>
            <person name="Xavier R.J."/>
            <person name="Alm E.J."/>
        </authorList>
    </citation>
    <scope>NUCLEOTIDE SEQUENCE [LARGE SCALE GENOMIC DNA]</scope>
    <source>
        <strain evidence="3 6">BIOML-A13</strain>
        <strain evidence="4 5">BIOML-A3</strain>
    </source>
</reference>
<protein>
    <recommendedName>
        <fullName evidence="1">Electron transfer flavoprotein small subunit</fullName>
    </recommendedName>
</protein>
<dbReference type="AlphaFoldDB" id="A0A7X2XE31"/>
<dbReference type="PANTHER" id="PTHR21294">
    <property type="entry name" value="ELECTRON TRANSFER FLAVOPROTEIN BETA-SUBUNIT"/>
    <property type="match status" value="1"/>
</dbReference>
<dbReference type="PANTHER" id="PTHR21294:SF17">
    <property type="entry name" value="PROTEIN FIXA"/>
    <property type="match status" value="1"/>
</dbReference>
<evidence type="ECO:0000313" key="3">
    <source>
        <dbReference type="EMBL" id="MTT75039.1"/>
    </source>
</evidence>
<organism evidence="3 6">
    <name type="scientific">Phascolarctobacterium faecium</name>
    <dbReference type="NCBI Taxonomy" id="33025"/>
    <lineage>
        <taxon>Bacteria</taxon>
        <taxon>Bacillati</taxon>
        <taxon>Bacillota</taxon>
        <taxon>Negativicutes</taxon>
        <taxon>Acidaminococcales</taxon>
        <taxon>Acidaminococcaceae</taxon>
        <taxon>Phascolarctobacterium</taxon>
    </lineage>
</organism>
<dbReference type="EMBL" id="WNBW01000001">
    <property type="protein sequence ID" value="MTU03170.1"/>
    <property type="molecule type" value="Genomic_DNA"/>
</dbReference>
<dbReference type="Pfam" id="PF01012">
    <property type="entry name" value="ETF"/>
    <property type="match status" value="1"/>
</dbReference>
<dbReference type="Proteomes" id="UP000484547">
    <property type="component" value="Unassembled WGS sequence"/>
</dbReference>
<evidence type="ECO:0000313" key="5">
    <source>
        <dbReference type="Proteomes" id="UP000443070"/>
    </source>
</evidence>
<dbReference type="InterPro" id="IPR014730">
    <property type="entry name" value="ETF_a/b_N"/>
</dbReference>
<dbReference type="OrthoDB" id="9804960at2"/>
<dbReference type="CDD" id="cd01714">
    <property type="entry name" value="ETF_beta"/>
    <property type="match status" value="1"/>
</dbReference>
<dbReference type="RefSeq" id="WP_155163532.1">
    <property type="nucleotide sequence ID" value="NZ_WNBG01000001.1"/>
</dbReference>
<comment type="caution">
    <text evidence="3">The sequence shown here is derived from an EMBL/GenBank/DDBJ whole genome shotgun (WGS) entry which is preliminary data.</text>
</comment>